<dbReference type="EC" id="6.1.1.19" evidence="2"/>
<keyword evidence="6 11" id="KW-0648">Protein biosynthesis</keyword>
<evidence type="ECO:0000256" key="8">
    <source>
        <dbReference type="ARBA" id="ARBA00033033"/>
    </source>
</evidence>
<evidence type="ECO:0000256" key="10">
    <source>
        <dbReference type="ARBA" id="ARBA00071644"/>
    </source>
</evidence>
<accession>A0A914Y0B4</accession>
<dbReference type="Gene3D" id="3.30.1360.70">
    <property type="entry name" value="Arginyl tRNA synthetase N-terminal domain"/>
    <property type="match status" value="1"/>
</dbReference>
<keyword evidence="4 11" id="KW-0547">Nucleotide-binding</keyword>
<evidence type="ECO:0000256" key="3">
    <source>
        <dbReference type="ARBA" id="ARBA00022598"/>
    </source>
</evidence>
<evidence type="ECO:0000256" key="4">
    <source>
        <dbReference type="ARBA" id="ARBA00022741"/>
    </source>
</evidence>
<keyword evidence="7 11" id="KW-0030">Aminoacyl-tRNA synthetase</keyword>
<dbReference type="Pfam" id="PF03485">
    <property type="entry name" value="Arg_tRNA_synt_N"/>
    <property type="match status" value="1"/>
</dbReference>
<evidence type="ECO:0000313" key="14">
    <source>
        <dbReference type="Proteomes" id="UP000887577"/>
    </source>
</evidence>
<feature type="domain" description="Arginyl tRNA synthetase N-terminal" evidence="13">
    <location>
        <begin position="145"/>
        <end position="233"/>
    </location>
</feature>
<keyword evidence="14" id="KW-1185">Reference proteome</keyword>
<dbReference type="AlphaFoldDB" id="A0A914Y0B4"/>
<dbReference type="InterPro" id="IPR036695">
    <property type="entry name" value="Arg-tRNA-synth_N_sf"/>
</dbReference>
<evidence type="ECO:0000256" key="7">
    <source>
        <dbReference type="ARBA" id="ARBA00023146"/>
    </source>
</evidence>
<dbReference type="Pfam" id="PF00750">
    <property type="entry name" value="tRNA-synt_1d"/>
    <property type="match status" value="2"/>
</dbReference>
<evidence type="ECO:0000256" key="11">
    <source>
        <dbReference type="RuleBase" id="RU363038"/>
    </source>
</evidence>
<proteinExistence type="inferred from homology"/>
<dbReference type="PANTHER" id="PTHR11956">
    <property type="entry name" value="ARGINYL-TRNA SYNTHETASE"/>
    <property type="match status" value="1"/>
</dbReference>
<feature type="region of interest" description="Disordered" evidence="12">
    <location>
        <begin position="81"/>
        <end position="126"/>
    </location>
</feature>
<comment type="catalytic activity">
    <reaction evidence="9">
        <text>tRNA(Arg) + L-arginine + ATP = L-arginyl-tRNA(Arg) + AMP + diphosphate</text>
        <dbReference type="Rhea" id="RHEA:20301"/>
        <dbReference type="Rhea" id="RHEA-COMP:9658"/>
        <dbReference type="Rhea" id="RHEA-COMP:9673"/>
        <dbReference type="ChEBI" id="CHEBI:30616"/>
        <dbReference type="ChEBI" id="CHEBI:32682"/>
        <dbReference type="ChEBI" id="CHEBI:33019"/>
        <dbReference type="ChEBI" id="CHEBI:78442"/>
        <dbReference type="ChEBI" id="CHEBI:78513"/>
        <dbReference type="ChEBI" id="CHEBI:456215"/>
        <dbReference type="EC" id="6.1.1.19"/>
    </reaction>
</comment>
<organism evidence="14 15">
    <name type="scientific">Panagrolaimus superbus</name>
    <dbReference type="NCBI Taxonomy" id="310955"/>
    <lineage>
        <taxon>Eukaryota</taxon>
        <taxon>Metazoa</taxon>
        <taxon>Ecdysozoa</taxon>
        <taxon>Nematoda</taxon>
        <taxon>Chromadorea</taxon>
        <taxon>Rhabditida</taxon>
        <taxon>Tylenchina</taxon>
        <taxon>Panagrolaimomorpha</taxon>
        <taxon>Panagrolaimoidea</taxon>
        <taxon>Panagrolaimidae</taxon>
        <taxon>Panagrolaimus</taxon>
    </lineage>
</organism>
<evidence type="ECO:0000313" key="15">
    <source>
        <dbReference type="WBParaSite" id="PSU_v2.g13644.t1"/>
    </source>
</evidence>
<dbReference type="PROSITE" id="PS00178">
    <property type="entry name" value="AA_TRNA_LIGASE_I"/>
    <property type="match status" value="1"/>
</dbReference>
<dbReference type="InterPro" id="IPR014729">
    <property type="entry name" value="Rossmann-like_a/b/a_fold"/>
</dbReference>
<dbReference type="Proteomes" id="UP000887577">
    <property type="component" value="Unplaced"/>
</dbReference>
<dbReference type="InterPro" id="IPR001278">
    <property type="entry name" value="Arg-tRNA-ligase"/>
</dbReference>
<sequence>MSSNNVYTEEDAAKARLSSYEEQLIKLKKQFELVQQGTPDEETLDHMVDLKAALVTNAKLKYHKNFLQKSIENVENEVKSGTFKKPTDDSQSSAAPAEQKKSDNSGKKGKGNEQPPVKKDKKETKPSVPKINYVVVEDYGDSLMNRLKEIFTEAQKTAYPQVTNFPPIMTEATNPKFGDYQCNSALGLSKKLKEFGVNDSPPQVAKNIANAVQKGEYIKDVEIAGPGFINVHLQPEFLGARIGKLLQNGIQPPKIAKRKALVDFSSPNIAKEMHVGHLHRFPNYLNETPPIGDLQAFYKESKKRFDEDETFKARAYDRVVKLQNHDPEIIKAWKMICDVSRADFGRIYEKLDIKITERGESFYQEYMVKLVKELEEKNILITEEGRKIFFPTGCS</sequence>
<evidence type="ECO:0000256" key="9">
    <source>
        <dbReference type="ARBA" id="ARBA00049339"/>
    </source>
</evidence>
<comment type="similarity">
    <text evidence="1 11">Belongs to the class-I aminoacyl-tRNA synthetase family.</text>
</comment>
<dbReference type="FunFam" id="3.30.1360.70:FF:000002">
    <property type="entry name" value="arginine--tRNA ligase, cytoplasmic"/>
    <property type="match status" value="1"/>
</dbReference>
<dbReference type="GO" id="GO:0005737">
    <property type="term" value="C:cytoplasm"/>
    <property type="evidence" value="ECO:0007669"/>
    <property type="project" value="InterPro"/>
</dbReference>
<dbReference type="InterPro" id="IPR005148">
    <property type="entry name" value="Arg-tRNA-synth_N"/>
</dbReference>
<dbReference type="PANTHER" id="PTHR11956:SF5">
    <property type="entry name" value="ARGININE--TRNA LIGASE, CYTOPLASMIC"/>
    <property type="match status" value="1"/>
</dbReference>
<evidence type="ECO:0000256" key="12">
    <source>
        <dbReference type="SAM" id="MobiDB-lite"/>
    </source>
</evidence>
<evidence type="ECO:0000256" key="5">
    <source>
        <dbReference type="ARBA" id="ARBA00022840"/>
    </source>
</evidence>
<keyword evidence="5 11" id="KW-0067">ATP-binding</keyword>
<protein>
    <recommendedName>
        <fullName evidence="10">Probable arginine--tRNA ligase, cytoplasmic</fullName>
        <ecNumber evidence="2">6.1.1.19</ecNumber>
    </recommendedName>
    <alternativeName>
        <fullName evidence="8">Arginyl-tRNA synthetase</fullName>
    </alternativeName>
</protein>
<dbReference type="InterPro" id="IPR035684">
    <property type="entry name" value="ArgRS_core"/>
</dbReference>
<name>A0A914Y0B4_9BILA</name>
<dbReference type="Gene3D" id="3.40.50.620">
    <property type="entry name" value="HUPs"/>
    <property type="match status" value="2"/>
</dbReference>
<keyword evidence="3 11" id="KW-0436">Ligase</keyword>
<dbReference type="GO" id="GO:0004814">
    <property type="term" value="F:arginine-tRNA ligase activity"/>
    <property type="evidence" value="ECO:0007669"/>
    <property type="project" value="UniProtKB-EC"/>
</dbReference>
<feature type="compositionally biased region" description="Basic and acidic residues" evidence="12">
    <location>
        <begin position="116"/>
        <end position="125"/>
    </location>
</feature>
<dbReference type="GO" id="GO:0005524">
    <property type="term" value="F:ATP binding"/>
    <property type="evidence" value="ECO:0007669"/>
    <property type="project" value="UniProtKB-KW"/>
</dbReference>
<evidence type="ECO:0000259" key="13">
    <source>
        <dbReference type="SMART" id="SM01016"/>
    </source>
</evidence>
<dbReference type="SMART" id="SM01016">
    <property type="entry name" value="Arg_tRNA_synt_N"/>
    <property type="match status" value="1"/>
</dbReference>
<dbReference type="GO" id="GO:0006420">
    <property type="term" value="P:arginyl-tRNA aminoacylation"/>
    <property type="evidence" value="ECO:0007669"/>
    <property type="project" value="InterPro"/>
</dbReference>
<evidence type="ECO:0000256" key="2">
    <source>
        <dbReference type="ARBA" id="ARBA00012837"/>
    </source>
</evidence>
<evidence type="ECO:0000256" key="6">
    <source>
        <dbReference type="ARBA" id="ARBA00022917"/>
    </source>
</evidence>
<dbReference type="InterPro" id="IPR001412">
    <property type="entry name" value="aa-tRNA-synth_I_CS"/>
</dbReference>
<reference evidence="15" key="1">
    <citation type="submission" date="2022-11" db="UniProtKB">
        <authorList>
            <consortium name="WormBaseParasite"/>
        </authorList>
    </citation>
    <scope>IDENTIFICATION</scope>
</reference>
<dbReference type="SUPFAM" id="SSF52374">
    <property type="entry name" value="Nucleotidylyl transferase"/>
    <property type="match status" value="1"/>
</dbReference>
<evidence type="ECO:0000256" key="1">
    <source>
        <dbReference type="ARBA" id="ARBA00005594"/>
    </source>
</evidence>
<dbReference type="SUPFAM" id="SSF55190">
    <property type="entry name" value="Arginyl-tRNA synthetase (ArgRS), N-terminal 'additional' domain"/>
    <property type="match status" value="1"/>
</dbReference>
<dbReference type="WBParaSite" id="PSU_v2.g13644.t1">
    <property type="protein sequence ID" value="PSU_v2.g13644.t1"/>
    <property type="gene ID" value="PSU_v2.g13644"/>
</dbReference>